<feature type="domain" description="NAD-dependent epimerase/dehydratase" evidence="2">
    <location>
        <begin position="150"/>
        <end position="353"/>
    </location>
</feature>
<protein>
    <submittedName>
        <fullName evidence="4">TIGR01777 family oxidoreductase</fullName>
    </submittedName>
</protein>
<name>A0ABY8VNQ8_9CORY</name>
<dbReference type="Pfam" id="PF08338">
    <property type="entry name" value="DUF1731"/>
    <property type="match status" value="1"/>
</dbReference>
<dbReference type="InterPro" id="IPR001509">
    <property type="entry name" value="Epimerase_deHydtase"/>
</dbReference>
<proteinExistence type="inferred from homology"/>
<dbReference type="EMBL" id="CP126970">
    <property type="protein sequence ID" value="WIM69828.1"/>
    <property type="molecule type" value="Genomic_DNA"/>
</dbReference>
<evidence type="ECO:0000259" key="2">
    <source>
        <dbReference type="Pfam" id="PF01370"/>
    </source>
</evidence>
<dbReference type="PANTHER" id="PTHR11092:SF0">
    <property type="entry name" value="EPIMERASE FAMILY PROTEIN SDR39U1"/>
    <property type="match status" value="1"/>
</dbReference>
<dbReference type="SUPFAM" id="SSF51735">
    <property type="entry name" value="NAD(P)-binding Rossmann-fold domains"/>
    <property type="match status" value="1"/>
</dbReference>
<dbReference type="NCBIfam" id="TIGR01777">
    <property type="entry name" value="yfcH"/>
    <property type="match status" value="1"/>
</dbReference>
<dbReference type="InterPro" id="IPR010099">
    <property type="entry name" value="SDR39U1"/>
</dbReference>
<evidence type="ECO:0000313" key="5">
    <source>
        <dbReference type="Proteomes" id="UP001238805"/>
    </source>
</evidence>
<dbReference type="InterPro" id="IPR036291">
    <property type="entry name" value="NAD(P)-bd_dom_sf"/>
</dbReference>
<dbReference type="Gene3D" id="3.30.530.20">
    <property type="match status" value="1"/>
</dbReference>
<dbReference type="Gene3D" id="3.40.50.720">
    <property type="entry name" value="NAD(P)-binding Rossmann-like Domain"/>
    <property type="match status" value="1"/>
</dbReference>
<evidence type="ECO:0000313" key="4">
    <source>
        <dbReference type="EMBL" id="WIM69828.1"/>
    </source>
</evidence>
<evidence type="ECO:0000259" key="3">
    <source>
        <dbReference type="Pfam" id="PF08338"/>
    </source>
</evidence>
<dbReference type="PANTHER" id="PTHR11092">
    <property type="entry name" value="SUGAR NUCLEOTIDE EPIMERASE RELATED"/>
    <property type="match status" value="1"/>
</dbReference>
<dbReference type="CDD" id="cd07820">
    <property type="entry name" value="SRPBCC_3"/>
    <property type="match status" value="1"/>
</dbReference>
<dbReference type="SUPFAM" id="SSF55961">
    <property type="entry name" value="Bet v1-like"/>
    <property type="match status" value="1"/>
</dbReference>
<accession>A0ABY8VNQ8</accession>
<dbReference type="RefSeq" id="WP_284874421.1">
    <property type="nucleotide sequence ID" value="NZ_CP126970.1"/>
</dbReference>
<feature type="domain" description="DUF1731" evidence="3">
    <location>
        <begin position="391"/>
        <end position="438"/>
    </location>
</feature>
<keyword evidence="5" id="KW-1185">Reference proteome</keyword>
<dbReference type="InterPro" id="IPR013549">
    <property type="entry name" value="DUF1731"/>
</dbReference>
<dbReference type="Proteomes" id="UP001238805">
    <property type="component" value="Chromosome"/>
</dbReference>
<organism evidence="4 5">
    <name type="scientific">Corynebacterium suedekumii</name>
    <dbReference type="NCBI Taxonomy" id="3049801"/>
    <lineage>
        <taxon>Bacteria</taxon>
        <taxon>Bacillati</taxon>
        <taxon>Actinomycetota</taxon>
        <taxon>Actinomycetes</taxon>
        <taxon>Mycobacteriales</taxon>
        <taxon>Corynebacteriaceae</taxon>
        <taxon>Corynebacterium</taxon>
    </lineage>
</organism>
<comment type="similarity">
    <text evidence="1">Belongs to the NAD(P)-dependent epimerase/dehydratase family. SDR39U1 subfamily.</text>
</comment>
<dbReference type="Pfam" id="PF01370">
    <property type="entry name" value="Epimerase"/>
    <property type="match status" value="1"/>
</dbReference>
<evidence type="ECO:0000256" key="1">
    <source>
        <dbReference type="ARBA" id="ARBA00009353"/>
    </source>
</evidence>
<sequence length="459" mass="50109">MSLTTSHVVPADRERVWDWHTRPGAMARLTPPFLPLTPLTQADKLSDGTSVFALPAGLKWTSRHDLSNFRRGHRFTDVCTSAPVKMLANWRHVHDFADHPDGTLVTDTVTTRMPGSTLASFFAYRQHQLINDIAFLNRMEHLQPDRPLTIALTGSRGLVGRALNAQLSTAGHHVIRLVRKNAKPGQRYWDTFSPDPHLLDGVDVVVHLAGEPFYGRFNDAHKKVIRDSRIEPTRRLAQLVADSPTVTTMVSGSSIGYYGYDRGEEVLDESAERGEGFLADVVSDWEAATAPAEAAGKRVLRVRTGSVMSGRSGMLPVLKALSATGLGGSFGDGNFWFSWISLDDLTDLLFRAVIDNDLRGVVNGVSPHPVLNRDLTAALAKQLRRPVKIPVPSLGPTILLGKEGAQQLALADQRVVPATLVDAAHTFRYPDITTALAHELGGEELAGPGVVEEPDTTQE</sequence>
<reference evidence="4 5" key="1">
    <citation type="submission" date="2023-05" db="EMBL/GenBank/DDBJ databases">
        <title>Corynebacterium suedekumii sp. nov. and Corynebacterium breve sp. nov. isolated from raw cow's milk.</title>
        <authorList>
            <person name="Baer M.K."/>
            <person name="Mehl L."/>
            <person name="Hellmuth R."/>
            <person name="Marke G."/>
            <person name="Lipski A."/>
        </authorList>
    </citation>
    <scope>NUCLEOTIDE SEQUENCE [LARGE SCALE GENOMIC DNA]</scope>
    <source>
        <strain evidence="4 5">LM112</strain>
    </source>
</reference>
<dbReference type="InterPro" id="IPR023393">
    <property type="entry name" value="START-like_dom_sf"/>
</dbReference>
<gene>
    <name evidence="4" type="ORF">QP029_11490</name>
</gene>